<organism evidence="6 7">
    <name type="scientific">Macrolepiota fuliginosa MF-IS2</name>
    <dbReference type="NCBI Taxonomy" id="1400762"/>
    <lineage>
        <taxon>Eukaryota</taxon>
        <taxon>Fungi</taxon>
        <taxon>Dikarya</taxon>
        <taxon>Basidiomycota</taxon>
        <taxon>Agaricomycotina</taxon>
        <taxon>Agaricomycetes</taxon>
        <taxon>Agaricomycetidae</taxon>
        <taxon>Agaricales</taxon>
        <taxon>Agaricineae</taxon>
        <taxon>Agaricaceae</taxon>
        <taxon>Macrolepiota</taxon>
    </lineage>
</organism>
<evidence type="ECO:0000256" key="2">
    <source>
        <dbReference type="ARBA" id="ARBA00022630"/>
    </source>
</evidence>
<proteinExistence type="inferred from homology"/>
<protein>
    <submittedName>
        <fullName evidence="6">FAD/NAD(P)-binding domain-containing protein</fullName>
    </submittedName>
</protein>
<accession>A0A9P6C9M2</accession>
<dbReference type="PRINTS" id="PR00411">
    <property type="entry name" value="PNDRDTASEI"/>
</dbReference>
<comment type="similarity">
    <text evidence="1">Belongs to the FAD-dependent oxidoreductase family.</text>
</comment>
<dbReference type="PRINTS" id="PR00368">
    <property type="entry name" value="FADPNR"/>
</dbReference>
<dbReference type="GO" id="GO:0050660">
    <property type="term" value="F:flavin adenine dinucleotide binding"/>
    <property type="evidence" value="ECO:0007669"/>
    <property type="project" value="TreeGrafter"/>
</dbReference>
<reference evidence="6" key="1">
    <citation type="submission" date="2020-11" db="EMBL/GenBank/DDBJ databases">
        <authorList>
            <consortium name="DOE Joint Genome Institute"/>
            <person name="Ahrendt S."/>
            <person name="Riley R."/>
            <person name="Andreopoulos W."/>
            <person name="Labutti K."/>
            <person name="Pangilinan J."/>
            <person name="Ruiz-Duenas F.J."/>
            <person name="Barrasa J.M."/>
            <person name="Sanchez-Garcia M."/>
            <person name="Camarero S."/>
            <person name="Miyauchi S."/>
            <person name="Serrano A."/>
            <person name="Linde D."/>
            <person name="Babiker R."/>
            <person name="Drula E."/>
            <person name="Ayuso-Fernandez I."/>
            <person name="Pacheco R."/>
            <person name="Padilla G."/>
            <person name="Ferreira P."/>
            <person name="Barriuso J."/>
            <person name="Kellner H."/>
            <person name="Castanera R."/>
            <person name="Alfaro M."/>
            <person name="Ramirez L."/>
            <person name="Pisabarro A.G."/>
            <person name="Kuo A."/>
            <person name="Tritt A."/>
            <person name="Lipzen A."/>
            <person name="He G."/>
            <person name="Yan M."/>
            <person name="Ng V."/>
            <person name="Cullen D."/>
            <person name="Martin F."/>
            <person name="Rosso M.-N."/>
            <person name="Henrissat B."/>
            <person name="Hibbett D."/>
            <person name="Martinez A.T."/>
            <person name="Grigoriev I.V."/>
        </authorList>
    </citation>
    <scope>NUCLEOTIDE SEQUENCE</scope>
    <source>
        <strain evidence="6">MF-IS2</strain>
    </source>
</reference>
<keyword evidence="7" id="KW-1185">Reference proteome</keyword>
<evidence type="ECO:0000256" key="4">
    <source>
        <dbReference type="ARBA" id="ARBA00023002"/>
    </source>
</evidence>
<evidence type="ECO:0000256" key="1">
    <source>
        <dbReference type="ARBA" id="ARBA00006442"/>
    </source>
</evidence>
<dbReference type="SUPFAM" id="SSF51905">
    <property type="entry name" value="FAD/NAD(P)-binding domain"/>
    <property type="match status" value="1"/>
</dbReference>
<evidence type="ECO:0000313" key="6">
    <source>
        <dbReference type="EMBL" id="KAF9454135.1"/>
    </source>
</evidence>
<dbReference type="Proteomes" id="UP000807342">
    <property type="component" value="Unassembled WGS sequence"/>
</dbReference>
<name>A0A9P6C9M2_9AGAR</name>
<gene>
    <name evidence="6" type="ORF">P691DRAFT_770846</name>
</gene>
<dbReference type="PANTHER" id="PTHR43735:SF3">
    <property type="entry name" value="FERROPTOSIS SUPPRESSOR PROTEIN 1"/>
    <property type="match status" value="1"/>
</dbReference>
<dbReference type="Gene3D" id="3.50.50.100">
    <property type="match status" value="1"/>
</dbReference>
<dbReference type="InterPro" id="IPR036188">
    <property type="entry name" value="FAD/NAD-bd_sf"/>
</dbReference>
<keyword evidence="3" id="KW-0274">FAD</keyword>
<evidence type="ECO:0000259" key="5">
    <source>
        <dbReference type="Pfam" id="PF07992"/>
    </source>
</evidence>
<dbReference type="EMBL" id="MU151056">
    <property type="protein sequence ID" value="KAF9454135.1"/>
    <property type="molecule type" value="Genomic_DNA"/>
</dbReference>
<dbReference type="Pfam" id="PF07992">
    <property type="entry name" value="Pyr_redox_2"/>
    <property type="match status" value="1"/>
</dbReference>
<keyword evidence="2" id="KW-0285">Flavoprotein</keyword>
<dbReference type="InterPro" id="IPR023753">
    <property type="entry name" value="FAD/NAD-binding_dom"/>
</dbReference>
<dbReference type="AlphaFoldDB" id="A0A9P6C9M2"/>
<feature type="domain" description="FAD/NAD(P)-binding" evidence="5">
    <location>
        <begin position="8"/>
        <end position="298"/>
    </location>
</feature>
<dbReference type="GO" id="GO:0004174">
    <property type="term" value="F:electron-transferring-flavoprotein dehydrogenase activity"/>
    <property type="evidence" value="ECO:0007669"/>
    <property type="project" value="TreeGrafter"/>
</dbReference>
<evidence type="ECO:0000313" key="7">
    <source>
        <dbReference type="Proteomes" id="UP000807342"/>
    </source>
</evidence>
<sequence>MSNDTLPNVVVVGVGSAGARAAHLFTKKLDTAKFNLVVVNPRPDYILYPATARLVVSDRDHIREKVFVPIENILKGKGRFIQGKVVKVEPGKEGGGLVAISNGETIPYHVLILSPGVSWENPFGFPEGSDDLDGYLNPNRQAIEKASSIVLVGAGAVGCEIAGELKDIFPEKKITIVHGDSLPLNGTYPAKYRGAVRKSLEARNIEFVLEDYIDDIPSLGSEVTETTTRNGKTIQADLVISTRGQRPNTELFVESFGQESLTSRGLVKVEATLQLPGHKDIFVIGDVIDWDEQKQSIKAQAHADIAVANVLSQLKGQMKLKKYTGTLEMIFLTNGRNGGLSYIKLFGGITFGNRFTRTAKSKSLIIPLQRGAVGVQ</sequence>
<dbReference type="PANTHER" id="PTHR43735">
    <property type="entry name" value="APOPTOSIS-INDUCING FACTOR 1"/>
    <property type="match status" value="1"/>
</dbReference>
<comment type="caution">
    <text evidence="6">The sequence shown here is derived from an EMBL/GenBank/DDBJ whole genome shotgun (WGS) entry which is preliminary data.</text>
</comment>
<evidence type="ECO:0000256" key="3">
    <source>
        <dbReference type="ARBA" id="ARBA00022827"/>
    </source>
</evidence>
<dbReference type="GO" id="GO:0005737">
    <property type="term" value="C:cytoplasm"/>
    <property type="evidence" value="ECO:0007669"/>
    <property type="project" value="TreeGrafter"/>
</dbReference>
<keyword evidence="4" id="KW-0560">Oxidoreductase</keyword>
<dbReference type="OrthoDB" id="202203at2759"/>